<protein>
    <submittedName>
        <fullName evidence="4">OLC1v1028598C1</fullName>
    </submittedName>
</protein>
<keyword evidence="1" id="KW-0833">Ubl conjugation pathway</keyword>
<feature type="compositionally biased region" description="Acidic residues" evidence="2">
    <location>
        <begin position="263"/>
        <end position="276"/>
    </location>
</feature>
<evidence type="ECO:0000313" key="4">
    <source>
        <dbReference type="EMBL" id="CAI9093166.1"/>
    </source>
</evidence>
<dbReference type="InterPro" id="IPR036249">
    <property type="entry name" value="Thioredoxin-like_sf"/>
</dbReference>
<reference evidence="4" key="1">
    <citation type="submission" date="2023-03" db="EMBL/GenBank/DDBJ databases">
        <authorList>
            <person name="Julca I."/>
        </authorList>
    </citation>
    <scope>NUCLEOTIDE SEQUENCE</scope>
</reference>
<dbReference type="Pfam" id="PF00789">
    <property type="entry name" value="UBX"/>
    <property type="match status" value="1"/>
</dbReference>
<feature type="domain" description="UBX" evidence="3">
    <location>
        <begin position="295"/>
        <end position="372"/>
    </location>
</feature>
<dbReference type="GO" id="GO:0043130">
    <property type="term" value="F:ubiquitin binding"/>
    <property type="evidence" value="ECO:0007669"/>
    <property type="project" value="TreeGrafter"/>
</dbReference>
<gene>
    <name evidence="4" type="ORF">OLC1_LOCUS4650</name>
</gene>
<evidence type="ECO:0000313" key="5">
    <source>
        <dbReference type="Proteomes" id="UP001161247"/>
    </source>
</evidence>
<proteinExistence type="predicted"/>
<dbReference type="Pfam" id="PF14555">
    <property type="entry name" value="UBA_4"/>
    <property type="match status" value="1"/>
</dbReference>
<dbReference type="CDD" id="cd01767">
    <property type="entry name" value="UBX"/>
    <property type="match status" value="1"/>
</dbReference>
<dbReference type="CDD" id="cd02958">
    <property type="entry name" value="UAS"/>
    <property type="match status" value="1"/>
</dbReference>
<dbReference type="SMART" id="SM00594">
    <property type="entry name" value="UAS"/>
    <property type="match status" value="1"/>
</dbReference>
<dbReference type="InterPro" id="IPR050730">
    <property type="entry name" value="UBX_domain-protein"/>
</dbReference>
<dbReference type="SUPFAM" id="SSF52833">
    <property type="entry name" value="Thioredoxin-like"/>
    <property type="match status" value="1"/>
</dbReference>
<organism evidence="4 5">
    <name type="scientific">Oldenlandia corymbosa var. corymbosa</name>
    <dbReference type="NCBI Taxonomy" id="529605"/>
    <lineage>
        <taxon>Eukaryota</taxon>
        <taxon>Viridiplantae</taxon>
        <taxon>Streptophyta</taxon>
        <taxon>Embryophyta</taxon>
        <taxon>Tracheophyta</taxon>
        <taxon>Spermatophyta</taxon>
        <taxon>Magnoliopsida</taxon>
        <taxon>eudicotyledons</taxon>
        <taxon>Gunneridae</taxon>
        <taxon>Pentapetalae</taxon>
        <taxon>asterids</taxon>
        <taxon>lamiids</taxon>
        <taxon>Gentianales</taxon>
        <taxon>Rubiaceae</taxon>
        <taxon>Rubioideae</taxon>
        <taxon>Spermacoceae</taxon>
        <taxon>Hedyotis-Oldenlandia complex</taxon>
        <taxon>Oldenlandia</taxon>
    </lineage>
</organism>
<dbReference type="Proteomes" id="UP001161247">
    <property type="component" value="Chromosome 2"/>
</dbReference>
<evidence type="ECO:0000259" key="3">
    <source>
        <dbReference type="PROSITE" id="PS50033"/>
    </source>
</evidence>
<name>A0AAV1CCC3_OLDCO</name>
<dbReference type="Gene3D" id="3.10.20.90">
    <property type="entry name" value="Phosphatidylinositol 3-kinase Catalytic Subunit, Chain A, domain 1"/>
    <property type="match status" value="1"/>
</dbReference>
<dbReference type="Pfam" id="PF13899">
    <property type="entry name" value="Thioredoxin_7"/>
    <property type="match status" value="1"/>
</dbReference>
<dbReference type="AlphaFoldDB" id="A0AAV1CCC3"/>
<dbReference type="InterPro" id="IPR006577">
    <property type="entry name" value="UAS"/>
</dbReference>
<dbReference type="GO" id="GO:0005634">
    <property type="term" value="C:nucleus"/>
    <property type="evidence" value="ECO:0007669"/>
    <property type="project" value="TreeGrafter"/>
</dbReference>
<dbReference type="Gene3D" id="3.40.30.10">
    <property type="entry name" value="Glutaredoxin"/>
    <property type="match status" value="1"/>
</dbReference>
<dbReference type="EMBL" id="OX459119">
    <property type="protein sequence ID" value="CAI9093166.1"/>
    <property type="molecule type" value="Genomic_DNA"/>
</dbReference>
<dbReference type="Gene3D" id="1.10.8.10">
    <property type="entry name" value="DNA helicase RuvA subunit, C-terminal domain"/>
    <property type="match status" value="1"/>
</dbReference>
<feature type="region of interest" description="Disordered" evidence="2">
    <location>
        <begin position="252"/>
        <end position="276"/>
    </location>
</feature>
<keyword evidence="5" id="KW-1185">Reference proteome</keyword>
<dbReference type="SUPFAM" id="SSF54236">
    <property type="entry name" value="Ubiquitin-like"/>
    <property type="match status" value="1"/>
</dbReference>
<dbReference type="InterPro" id="IPR029071">
    <property type="entry name" value="Ubiquitin-like_domsf"/>
</dbReference>
<evidence type="ECO:0000256" key="1">
    <source>
        <dbReference type="ARBA" id="ARBA00022786"/>
    </source>
</evidence>
<dbReference type="InterPro" id="IPR001012">
    <property type="entry name" value="UBX_dom"/>
</dbReference>
<accession>A0AAV1CCC3</accession>
<dbReference type="PANTHER" id="PTHR23322">
    <property type="entry name" value="FAS-ASSOCIATED PROTEIN"/>
    <property type="match status" value="1"/>
</dbReference>
<dbReference type="PROSITE" id="PS50033">
    <property type="entry name" value="UBX"/>
    <property type="match status" value="1"/>
</dbReference>
<dbReference type="GO" id="GO:0043161">
    <property type="term" value="P:proteasome-mediated ubiquitin-dependent protein catabolic process"/>
    <property type="evidence" value="ECO:0007669"/>
    <property type="project" value="TreeGrafter"/>
</dbReference>
<dbReference type="PANTHER" id="PTHR23322:SF6">
    <property type="entry name" value="UBX DOMAIN-CONTAINING PROTEIN 7"/>
    <property type="match status" value="1"/>
</dbReference>
<sequence>MANSEEEEQQKGMISAFLGVAEGQTSETARWFLEASAWNVDNALYRFFTDEAFDKVVDAGEIEPDLNSSLNGPNYNYYPEDSVSLAGYGDYAAQLDAGSSATQNDSSLFPPPADLMFSGLFDDAIRAARSQNKWLLVNLQHNENLASLELDRDTWNHKTVVEFVKSSFIFWREVVYPYYDASEGFKVCRFYKQQQESLPAIMVIEPMTGALIRNLTGMVPPEHLLEKLLEYTESSPLEYLINLSRKRNKLPESNNPVVVEDHGTEEETDEDAADDDDEVTELGFPALPEEPNIDDAKLVCRIGFRLPDGRRIQRRFLRSDPVQLLWSFCWSELDDADKNRPFHFAFMRKSLDYTSDSTVDESGLANCLLSLTWD</sequence>
<evidence type="ECO:0000256" key="2">
    <source>
        <dbReference type="SAM" id="MobiDB-lite"/>
    </source>
</evidence>